<evidence type="ECO:0000313" key="3">
    <source>
        <dbReference type="Proteomes" id="UP000476310"/>
    </source>
</evidence>
<dbReference type="EMBL" id="JAAIKT010000035">
    <property type="protein sequence ID" value="NEW73786.1"/>
    <property type="molecule type" value="Genomic_DNA"/>
</dbReference>
<feature type="region of interest" description="Disordered" evidence="1">
    <location>
        <begin position="356"/>
        <end position="514"/>
    </location>
</feature>
<feature type="compositionally biased region" description="Pro residues" evidence="1">
    <location>
        <begin position="421"/>
        <end position="446"/>
    </location>
</feature>
<organism evidence="2 3">
    <name type="scientific">Streptomyces rhizosphaericus</name>
    <dbReference type="NCBI Taxonomy" id="114699"/>
    <lineage>
        <taxon>Bacteria</taxon>
        <taxon>Bacillati</taxon>
        <taxon>Actinomycetota</taxon>
        <taxon>Actinomycetes</taxon>
        <taxon>Kitasatosporales</taxon>
        <taxon>Streptomycetaceae</taxon>
        <taxon>Streptomyces</taxon>
        <taxon>Streptomyces violaceusniger group</taxon>
    </lineage>
</organism>
<protein>
    <submittedName>
        <fullName evidence="2">Uncharacterized protein</fullName>
    </submittedName>
</protein>
<feature type="compositionally biased region" description="Low complexity" evidence="1">
    <location>
        <begin position="376"/>
        <end position="389"/>
    </location>
</feature>
<evidence type="ECO:0000256" key="1">
    <source>
        <dbReference type="SAM" id="MobiDB-lite"/>
    </source>
</evidence>
<name>A0A6G4AK21_9ACTN</name>
<feature type="compositionally biased region" description="Low complexity" evidence="1">
    <location>
        <begin position="404"/>
        <end position="413"/>
    </location>
</feature>
<sequence>MTSSVPPVQIHVLNPDDEDDVQLTDVGVVTMNGERHLFLTPQSFDSAVRQVSSAMPDLPLEQVERMVRECGQFEDFDELLVPFEPAPPVDIPLPSAGPSELARPRGRAKRWVIAAALLPALAGSWALGHFTSSGTFGTAASGRDKSSSSTGTKTAEPFDDPKFMDFSAAGKIDCNPIDNLEAECTDADGMVMSTKAATGPDSTIFTFSYGSERLGLRIFTDTEYAGTWTKQDGSQELYPNLVRVGRYVLWGTDEERLKEYLKLLRSGPKKVPSVAPSMDIAEPLPPRLAALTLGTLGLGGQDVHTILSAPQDAPIDTPLLMAAQAVLGVTHHSPSGMSAGEDDIVALAAGIEPSEVVTAPDPSTNTPVVPVVDPAGSGSTPTGSGVSESMQETTTPRTDPTSAPKPTETTQTQEPDEEKPTPCPTSSPSKGMPPEPEQAPTPPADPTPSDTETLPQQQEPAPTDPRPLAGSDGETTQQPVMSDPGTTDTPVAVTAGDTDSERLALPQAGNAPAE</sequence>
<evidence type="ECO:0000313" key="2">
    <source>
        <dbReference type="EMBL" id="NEW73786.1"/>
    </source>
</evidence>
<reference evidence="2" key="1">
    <citation type="submission" date="2020-02" db="EMBL/GenBank/DDBJ databases">
        <title>A new Streptomyces sp. for controlling soil-borne diseases.</title>
        <authorList>
            <person name="Li X."/>
            <person name="Tian Y."/>
            <person name="Gao K."/>
        </authorList>
    </citation>
    <scope>NUCLEOTIDE SEQUENCE [LARGE SCALE GENOMIC DNA]</scope>
    <source>
        <strain evidence="2">0250</strain>
    </source>
</reference>
<comment type="caution">
    <text evidence="2">The sequence shown here is derived from an EMBL/GenBank/DDBJ whole genome shotgun (WGS) entry which is preliminary data.</text>
</comment>
<dbReference type="AlphaFoldDB" id="A0A6G4AK21"/>
<feature type="compositionally biased region" description="Polar residues" evidence="1">
    <location>
        <begin position="390"/>
        <end position="401"/>
    </location>
</feature>
<gene>
    <name evidence="2" type="ORF">G4H13_26345</name>
</gene>
<dbReference type="RefSeq" id="WP_164431049.1">
    <property type="nucleotide sequence ID" value="NZ_JAAIKT010000035.1"/>
</dbReference>
<accession>A0A6G4AK21</accession>
<dbReference type="Proteomes" id="UP000476310">
    <property type="component" value="Unassembled WGS sequence"/>
</dbReference>
<proteinExistence type="predicted"/>
<keyword evidence="3" id="KW-1185">Reference proteome</keyword>
<feature type="compositionally biased region" description="Polar residues" evidence="1">
    <location>
        <begin position="473"/>
        <end position="489"/>
    </location>
</feature>
<feature type="region of interest" description="Disordered" evidence="1">
    <location>
        <begin position="137"/>
        <end position="159"/>
    </location>
</feature>